<name>A0ABR3XJ86_9PEZI</name>
<keyword evidence="1" id="KW-0833">Ubl conjugation pathway</keyword>
<evidence type="ECO:0000313" key="4">
    <source>
        <dbReference type="EMBL" id="KAL1875744.1"/>
    </source>
</evidence>
<reference evidence="4 5" key="1">
    <citation type="journal article" date="2024" name="Commun. Biol.">
        <title>Comparative genomic analysis of thermophilic fungi reveals convergent evolutionary adaptations and gene losses.</title>
        <authorList>
            <person name="Steindorff A.S."/>
            <person name="Aguilar-Pontes M.V."/>
            <person name="Robinson A.J."/>
            <person name="Andreopoulos B."/>
            <person name="LaButti K."/>
            <person name="Kuo A."/>
            <person name="Mondo S."/>
            <person name="Riley R."/>
            <person name="Otillar R."/>
            <person name="Haridas S."/>
            <person name="Lipzen A."/>
            <person name="Grimwood J."/>
            <person name="Schmutz J."/>
            <person name="Clum A."/>
            <person name="Reid I.D."/>
            <person name="Moisan M.C."/>
            <person name="Butler G."/>
            <person name="Nguyen T.T.M."/>
            <person name="Dewar K."/>
            <person name="Conant G."/>
            <person name="Drula E."/>
            <person name="Henrissat B."/>
            <person name="Hansel C."/>
            <person name="Singer S."/>
            <person name="Hutchinson M.I."/>
            <person name="de Vries R.P."/>
            <person name="Natvig D.O."/>
            <person name="Powell A.J."/>
            <person name="Tsang A."/>
            <person name="Grigoriev I.V."/>
        </authorList>
    </citation>
    <scope>NUCLEOTIDE SEQUENCE [LARGE SCALE GENOMIC DNA]</scope>
    <source>
        <strain evidence="4 5">ATCC 24622</strain>
    </source>
</reference>
<feature type="domain" description="DCUN1" evidence="3">
    <location>
        <begin position="55"/>
        <end position="257"/>
    </location>
</feature>
<evidence type="ECO:0000313" key="5">
    <source>
        <dbReference type="Proteomes" id="UP001586593"/>
    </source>
</evidence>
<evidence type="ECO:0000256" key="2">
    <source>
        <dbReference type="RuleBase" id="RU410713"/>
    </source>
</evidence>
<accession>A0ABR3XJ86</accession>
<organism evidence="4 5">
    <name type="scientific">Phialemonium thermophilum</name>
    <dbReference type="NCBI Taxonomy" id="223376"/>
    <lineage>
        <taxon>Eukaryota</taxon>
        <taxon>Fungi</taxon>
        <taxon>Dikarya</taxon>
        <taxon>Ascomycota</taxon>
        <taxon>Pezizomycotina</taxon>
        <taxon>Sordariomycetes</taxon>
        <taxon>Sordariomycetidae</taxon>
        <taxon>Cephalothecales</taxon>
        <taxon>Cephalothecaceae</taxon>
        <taxon>Phialemonium</taxon>
    </lineage>
</organism>
<protein>
    <recommendedName>
        <fullName evidence="2">Defective in cullin neddylation protein</fullName>
    </recommendedName>
</protein>
<dbReference type="InterPro" id="IPR009060">
    <property type="entry name" value="UBA-like_sf"/>
</dbReference>
<evidence type="ECO:0000256" key="1">
    <source>
        <dbReference type="ARBA" id="ARBA00022786"/>
    </source>
</evidence>
<gene>
    <name evidence="4" type="ORF">VTK73DRAFT_9865</name>
</gene>
<proteinExistence type="predicted"/>
<dbReference type="InterPro" id="IPR042460">
    <property type="entry name" value="DCN1-like_PONY"/>
</dbReference>
<evidence type="ECO:0000259" key="3">
    <source>
        <dbReference type="PROSITE" id="PS51229"/>
    </source>
</evidence>
<keyword evidence="5" id="KW-1185">Reference proteome</keyword>
<dbReference type="Gene3D" id="1.10.8.10">
    <property type="entry name" value="DNA helicase RuvA subunit, C-terminal domain"/>
    <property type="match status" value="1"/>
</dbReference>
<dbReference type="Pfam" id="PF03556">
    <property type="entry name" value="Cullin_binding"/>
    <property type="match status" value="1"/>
</dbReference>
<dbReference type="InterPro" id="IPR005176">
    <property type="entry name" value="PONY_dom"/>
</dbReference>
<comment type="caution">
    <text evidence="4">The sequence shown here is derived from an EMBL/GenBank/DDBJ whole genome shotgun (WGS) entry which is preliminary data.</text>
</comment>
<dbReference type="Proteomes" id="UP001586593">
    <property type="component" value="Unassembled WGS sequence"/>
</dbReference>
<sequence>MPPTPTQRTMVSQFVALTGAQDKVAQRFLKNAGFKLEVAVDQYYNSGQAGQASSKVDTALDKMFDDIRDPSQDEKDVIGVDSMMAYLTSLGVNPESCEIFVVLEIVQAAGFGQITRKGYINGWKATNVAANPSAHKSYVRECIARLSSDPSYFKKVYRHTFIAGKEPDQKALSLENALVYWDLIFSPPGRPWATSKKNWLADWKRFLEEKWKHSVNKDMWNQTLEFANKTMADESLSFWSEDAAWPSVIDQFVLWLREADKQPGGGGTVGASMEVD</sequence>
<dbReference type="Gene3D" id="1.10.238.200">
    <property type="entry name" value="Cullin, PONY binding domain"/>
    <property type="match status" value="1"/>
</dbReference>
<dbReference type="PANTHER" id="PTHR12281:SF31">
    <property type="entry name" value="DCN1-LIKE PROTEIN 3"/>
    <property type="match status" value="1"/>
</dbReference>
<dbReference type="Gene3D" id="1.10.238.10">
    <property type="entry name" value="EF-hand"/>
    <property type="match status" value="1"/>
</dbReference>
<dbReference type="Pfam" id="PF14555">
    <property type="entry name" value="UBA_4"/>
    <property type="match status" value="1"/>
</dbReference>
<comment type="function">
    <text evidence="2">Neddylation of cullins play an essential role in the regulation of SCF-type complexes activity.</text>
</comment>
<dbReference type="EMBL" id="JAZHXJ010000087">
    <property type="protein sequence ID" value="KAL1875744.1"/>
    <property type="molecule type" value="Genomic_DNA"/>
</dbReference>
<dbReference type="PROSITE" id="PS51229">
    <property type="entry name" value="DCUN1"/>
    <property type="match status" value="1"/>
</dbReference>
<dbReference type="SUPFAM" id="SSF46934">
    <property type="entry name" value="UBA-like"/>
    <property type="match status" value="1"/>
</dbReference>
<dbReference type="InterPro" id="IPR014764">
    <property type="entry name" value="DCN-prot"/>
</dbReference>
<dbReference type="PANTHER" id="PTHR12281">
    <property type="entry name" value="RP42 RELATED"/>
    <property type="match status" value="1"/>
</dbReference>